<name>A0A6A4S985_SCOMX</name>
<reference evidence="1 2" key="1">
    <citation type="submission" date="2019-06" db="EMBL/GenBank/DDBJ databases">
        <title>Draft genomes of female and male turbot (Scophthalmus maximus).</title>
        <authorList>
            <person name="Xu H."/>
            <person name="Xu X.-W."/>
            <person name="Shao C."/>
            <person name="Chen S."/>
        </authorList>
    </citation>
    <scope>NUCLEOTIDE SEQUENCE [LARGE SCALE GENOMIC DNA]</scope>
    <source>
        <strain evidence="1">Ysfricsl-2016a</strain>
        <tissue evidence="1">Blood</tissue>
    </source>
</reference>
<proteinExistence type="predicted"/>
<protein>
    <submittedName>
        <fullName evidence="1">Uncharacterized protein</fullName>
    </submittedName>
</protein>
<dbReference type="Proteomes" id="UP000438429">
    <property type="component" value="Unassembled WGS sequence"/>
</dbReference>
<evidence type="ECO:0000313" key="1">
    <source>
        <dbReference type="EMBL" id="KAF0031766.1"/>
    </source>
</evidence>
<gene>
    <name evidence="1" type="ORF">F2P81_016321</name>
</gene>
<comment type="caution">
    <text evidence="1">The sequence shown here is derived from an EMBL/GenBank/DDBJ whole genome shotgun (WGS) entry which is preliminary data.</text>
</comment>
<organism evidence="1 2">
    <name type="scientific">Scophthalmus maximus</name>
    <name type="common">Turbot</name>
    <name type="synonym">Psetta maxima</name>
    <dbReference type="NCBI Taxonomy" id="52904"/>
    <lineage>
        <taxon>Eukaryota</taxon>
        <taxon>Metazoa</taxon>
        <taxon>Chordata</taxon>
        <taxon>Craniata</taxon>
        <taxon>Vertebrata</taxon>
        <taxon>Euteleostomi</taxon>
        <taxon>Actinopterygii</taxon>
        <taxon>Neopterygii</taxon>
        <taxon>Teleostei</taxon>
        <taxon>Neoteleostei</taxon>
        <taxon>Acanthomorphata</taxon>
        <taxon>Carangaria</taxon>
        <taxon>Pleuronectiformes</taxon>
        <taxon>Pleuronectoidei</taxon>
        <taxon>Scophthalmidae</taxon>
        <taxon>Scophthalmus</taxon>
    </lineage>
</organism>
<sequence length="172" mass="19558">MANRKAQERLSTLHDPQQQELLYQTTVKSTRTGIAQRPAATVSICTRGYGHCGEGKRERRRLVCTSNTATHHIHSIPVAAAKTVIALRVHSQYKLTFSHSTRASDIFVRDSVGSLLTVKYIEKRAAATCDSRWISKAVWYRPYMRLGGELQWKGRHQRLLCSVNTKSYFDPK</sequence>
<accession>A0A6A4S985</accession>
<evidence type="ECO:0000313" key="2">
    <source>
        <dbReference type="Proteomes" id="UP000438429"/>
    </source>
</evidence>
<dbReference type="EMBL" id="VEVO01000014">
    <property type="protein sequence ID" value="KAF0031766.1"/>
    <property type="molecule type" value="Genomic_DNA"/>
</dbReference>
<dbReference type="AlphaFoldDB" id="A0A6A4S985"/>